<dbReference type="OrthoDB" id="540503at2759"/>
<dbReference type="InterPro" id="IPR039357">
    <property type="entry name" value="SRD5A/TECR"/>
</dbReference>
<gene>
    <name evidence="11" type="ORF">HYPBUDRAFT_102515</name>
</gene>
<comment type="similarity">
    <text evidence="2">Belongs to the steroid 5-alpha reductase family.</text>
</comment>
<dbReference type="GO" id="GO:0016020">
    <property type="term" value="C:membrane"/>
    <property type="evidence" value="ECO:0007669"/>
    <property type="project" value="UniProtKB-SubCell"/>
</dbReference>
<sequence>MVSIEVISRSKSLKGLSASDEFSLDAPVSLIVEKLSSVNKISVNRIRLTYKDSNSKQVPLNTDKSLFDNGFSLKENIALYAKDLGPQLGWRTVYIIEYLGPLLIHPLFYYIIENYNQENYTQTQYLAFVMATLHFLKREYETIFIHKFSNATMPFFNIFKNSGHYWILSGFLLAFFIFKNSINDSFISKILFQTNDFPSSINYTLFGLWAWAELSNLKCHLTLASLRSNPSDKKYVIPYGYGFNWCSAPNYFFESLSWVFFAILVGNWSAWLFLAVGTIQMYIWAIQRHKRYLKLFGDDYKKLKRSIMVPFLI</sequence>
<keyword evidence="3" id="KW-0444">Lipid biosynthesis</keyword>
<evidence type="ECO:0000256" key="9">
    <source>
        <dbReference type="SAM" id="Phobius"/>
    </source>
</evidence>
<name>A0A1E4RPR7_9ASCO</name>
<feature type="transmembrane region" description="Helical" evidence="9">
    <location>
        <begin position="92"/>
        <end position="112"/>
    </location>
</feature>
<dbReference type="Pfam" id="PF02544">
    <property type="entry name" value="Steroid_dh"/>
    <property type="match status" value="1"/>
</dbReference>
<evidence type="ECO:0000259" key="10">
    <source>
        <dbReference type="Pfam" id="PF02544"/>
    </source>
</evidence>
<dbReference type="STRING" id="984485.A0A1E4RPR7"/>
<feature type="transmembrane region" description="Helical" evidence="9">
    <location>
        <begin position="259"/>
        <end position="285"/>
    </location>
</feature>
<evidence type="ECO:0000256" key="7">
    <source>
        <dbReference type="ARBA" id="ARBA00023098"/>
    </source>
</evidence>
<dbReference type="PANTHER" id="PTHR10556:SF28">
    <property type="entry name" value="VERY-LONG-CHAIN ENOYL-COA REDUCTASE"/>
    <property type="match status" value="1"/>
</dbReference>
<dbReference type="InterPro" id="IPR001104">
    <property type="entry name" value="3-oxo-5_a-steroid_4-DH_C"/>
</dbReference>
<dbReference type="PROSITE" id="PS50244">
    <property type="entry name" value="S5A_REDUCTASE"/>
    <property type="match status" value="1"/>
</dbReference>
<keyword evidence="12" id="KW-1185">Reference proteome</keyword>
<dbReference type="EMBL" id="KV454538">
    <property type="protein sequence ID" value="ODV69270.1"/>
    <property type="molecule type" value="Genomic_DNA"/>
</dbReference>
<dbReference type="PANTHER" id="PTHR10556">
    <property type="entry name" value="3-OXO-5-ALPHA-STEROID 4-DEHYDROGENASE"/>
    <property type="match status" value="1"/>
</dbReference>
<evidence type="ECO:0000256" key="8">
    <source>
        <dbReference type="ARBA" id="ARBA00023136"/>
    </source>
</evidence>
<dbReference type="GO" id="GO:0016627">
    <property type="term" value="F:oxidoreductase activity, acting on the CH-CH group of donors"/>
    <property type="evidence" value="ECO:0007669"/>
    <property type="project" value="InterPro"/>
</dbReference>
<evidence type="ECO:0000313" key="11">
    <source>
        <dbReference type="EMBL" id="ODV69270.1"/>
    </source>
</evidence>
<dbReference type="GO" id="GO:0042761">
    <property type="term" value="P:very long-chain fatty acid biosynthetic process"/>
    <property type="evidence" value="ECO:0007669"/>
    <property type="project" value="TreeGrafter"/>
</dbReference>
<keyword evidence="6" id="KW-0560">Oxidoreductase</keyword>
<protein>
    <recommendedName>
        <fullName evidence="10">3-oxo-5-alpha-steroid 4-dehydrogenase C-terminal domain-containing protein</fullName>
    </recommendedName>
</protein>
<organism evidence="11 12">
    <name type="scientific">Hyphopichia burtonii NRRL Y-1933</name>
    <dbReference type="NCBI Taxonomy" id="984485"/>
    <lineage>
        <taxon>Eukaryota</taxon>
        <taxon>Fungi</taxon>
        <taxon>Dikarya</taxon>
        <taxon>Ascomycota</taxon>
        <taxon>Saccharomycotina</taxon>
        <taxon>Pichiomycetes</taxon>
        <taxon>Debaryomycetaceae</taxon>
        <taxon>Hyphopichia</taxon>
    </lineage>
</organism>
<evidence type="ECO:0000256" key="2">
    <source>
        <dbReference type="ARBA" id="ARBA00007742"/>
    </source>
</evidence>
<dbReference type="AlphaFoldDB" id="A0A1E4RPR7"/>
<dbReference type="GeneID" id="30992753"/>
<reference evidence="12" key="1">
    <citation type="submission" date="2016-05" db="EMBL/GenBank/DDBJ databases">
        <title>Comparative genomics of biotechnologically important yeasts.</title>
        <authorList>
            <consortium name="DOE Joint Genome Institute"/>
            <person name="Riley R."/>
            <person name="Haridas S."/>
            <person name="Wolfe K.H."/>
            <person name="Lopes M.R."/>
            <person name="Hittinger C.T."/>
            <person name="Goker M."/>
            <person name="Salamov A."/>
            <person name="Wisecaver J."/>
            <person name="Long T.M."/>
            <person name="Aerts A.L."/>
            <person name="Barry K."/>
            <person name="Choi C."/>
            <person name="Clum A."/>
            <person name="Coughlan A.Y."/>
            <person name="Deshpande S."/>
            <person name="Douglass A.P."/>
            <person name="Hanson S.J."/>
            <person name="Klenk H.-P."/>
            <person name="Labutti K."/>
            <person name="Lapidus A."/>
            <person name="Lindquist E."/>
            <person name="Lipzen A."/>
            <person name="Meier-Kolthoff J.P."/>
            <person name="Ohm R.A."/>
            <person name="Otillar R.P."/>
            <person name="Pangilinan J."/>
            <person name="Peng Y."/>
            <person name="Rokas A."/>
            <person name="Rosa C.A."/>
            <person name="Scheuner C."/>
            <person name="Sibirny A.A."/>
            <person name="Slot J.C."/>
            <person name="Stielow J.B."/>
            <person name="Sun H."/>
            <person name="Kurtzman C.P."/>
            <person name="Blackwell M."/>
            <person name="Grigoriev I.V."/>
            <person name="Jeffries T.W."/>
        </authorList>
    </citation>
    <scope>NUCLEOTIDE SEQUENCE [LARGE SCALE GENOMIC DNA]</scope>
    <source>
        <strain evidence="12">NRRL Y-1933</strain>
    </source>
</reference>
<accession>A0A1E4RPR7</accession>
<keyword evidence="8 9" id="KW-0472">Membrane</keyword>
<proteinExistence type="inferred from homology"/>
<dbReference type="RefSeq" id="XP_020078337.1">
    <property type="nucleotide sequence ID" value="XM_020218203.1"/>
</dbReference>
<evidence type="ECO:0000256" key="6">
    <source>
        <dbReference type="ARBA" id="ARBA00023002"/>
    </source>
</evidence>
<evidence type="ECO:0000256" key="3">
    <source>
        <dbReference type="ARBA" id="ARBA00022516"/>
    </source>
</evidence>
<dbReference type="Proteomes" id="UP000095085">
    <property type="component" value="Unassembled WGS sequence"/>
</dbReference>
<evidence type="ECO:0000313" key="12">
    <source>
        <dbReference type="Proteomes" id="UP000095085"/>
    </source>
</evidence>
<keyword evidence="4 9" id="KW-0812">Transmembrane</keyword>
<feature type="domain" description="3-oxo-5-alpha-steroid 4-dehydrogenase C-terminal" evidence="10">
    <location>
        <begin position="152"/>
        <end position="312"/>
    </location>
</feature>
<comment type="subcellular location">
    <subcellularLocation>
        <location evidence="1">Membrane</location>
        <topology evidence="1">Multi-pass membrane protein</topology>
    </subcellularLocation>
</comment>
<dbReference type="Gene3D" id="1.20.120.1630">
    <property type="match status" value="1"/>
</dbReference>
<evidence type="ECO:0000256" key="1">
    <source>
        <dbReference type="ARBA" id="ARBA00004141"/>
    </source>
</evidence>
<keyword evidence="7" id="KW-0443">Lipid metabolism</keyword>
<keyword evidence="5 9" id="KW-1133">Transmembrane helix</keyword>
<evidence type="ECO:0000256" key="5">
    <source>
        <dbReference type="ARBA" id="ARBA00022989"/>
    </source>
</evidence>
<feature type="transmembrane region" description="Helical" evidence="9">
    <location>
        <begin position="163"/>
        <end position="182"/>
    </location>
</feature>
<evidence type="ECO:0000256" key="4">
    <source>
        <dbReference type="ARBA" id="ARBA00022692"/>
    </source>
</evidence>